<organism evidence="6 7">
    <name type="scientific">Saitozyma podzolica</name>
    <dbReference type="NCBI Taxonomy" id="1890683"/>
    <lineage>
        <taxon>Eukaryota</taxon>
        <taxon>Fungi</taxon>
        <taxon>Dikarya</taxon>
        <taxon>Basidiomycota</taxon>
        <taxon>Agaricomycotina</taxon>
        <taxon>Tremellomycetes</taxon>
        <taxon>Tremellales</taxon>
        <taxon>Trimorphomycetaceae</taxon>
        <taxon>Saitozyma</taxon>
    </lineage>
</organism>
<dbReference type="Pfam" id="PF00043">
    <property type="entry name" value="GST_C"/>
    <property type="match status" value="1"/>
</dbReference>
<dbReference type="SUPFAM" id="SSF47616">
    <property type="entry name" value="GST C-terminal domain-like"/>
    <property type="match status" value="1"/>
</dbReference>
<name>A0A427YFI5_9TREE</name>
<evidence type="ECO:0000256" key="2">
    <source>
        <dbReference type="ARBA" id="ARBA00022679"/>
    </source>
</evidence>
<dbReference type="Pfam" id="PF02798">
    <property type="entry name" value="GST_N"/>
    <property type="match status" value="1"/>
</dbReference>
<gene>
    <name evidence="6" type="ORF">EHS25_001779</name>
</gene>
<dbReference type="GO" id="GO:0043295">
    <property type="term" value="F:glutathione binding"/>
    <property type="evidence" value="ECO:0007669"/>
    <property type="project" value="TreeGrafter"/>
</dbReference>
<dbReference type="GO" id="GO:0005737">
    <property type="term" value="C:cytoplasm"/>
    <property type="evidence" value="ECO:0007669"/>
    <property type="project" value="TreeGrafter"/>
</dbReference>
<evidence type="ECO:0000256" key="3">
    <source>
        <dbReference type="ARBA" id="ARBA00047960"/>
    </source>
</evidence>
<dbReference type="Proteomes" id="UP000279259">
    <property type="component" value="Unassembled WGS sequence"/>
</dbReference>
<evidence type="ECO:0000256" key="1">
    <source>
        <dbReference type="ARBA" id="ARBA00012452"/>
    </source>
</evidence>
<evidence type="ECO:0000256" key="4">
    <source>
        <dbReference type="SAM" id="MobiDB-lite"/>
    </source>
</evidence>
<evidence type="ECO:0000259" key="5">
    <source>
        <dbReference type="PROSITE" id="PS50404"/>
    </source>
</evidence>
<dbReference type="InterPro" id="IPR004046">
    <property type="entry name" value="GST_C"/>
</dbReference>
<dbReference type="PANTHER" id="PTHR43900:SF3">
    <property type="entry name" value="GLUTATHIONE S-TRANSFERASE RHO"/>
    <property type="match status" value="1"/>
</dbReference>
<dbReference type="STRING" id="1890683.A0A427YFI5"/>
<reference evidence="6 7" key="1">
    <citation type="submission" date="2018-11" db="EMBL/GenBank/DDBJ databases">
        <title>Genome sequence of Saitozyma podzolica DSM 27192.</title>
        <authorList>
            <person name="Aliyu H."/>
            <person name="Gorte O."/>
            <person name="Ochsenreither K."/>
        </authorList>
    </citation>
    <scope>NUCLEOTIDE SEQUENCE [LARGE SCALE GENOMIC DNA]</scope>
    <source>
        <strain evidence="6 7">DSM 27192</strain>
    </source>
</reference>
<dbReference type="Gene3D" id="1.20.1050.10">
    <property type="match status" value="1"/>
</dbReference>
<dbReference type="InterPro" id="IPR004045">
    <property type="entry name" value="Glutathione_S-Trfase_N"/>
</dbReference>
<accession>A0A427YFI5</accession>
<dbReference type="EC" id="2.5.1.18" evidence="1"/>
<proteinExistence type="predicted"/>
<evidence type="ECO:0000313" key="7">
    <source>
        <dbReference type="Proteomes" id="UP000279259"/>
    </source>
</evidence>
<sequence length="552" mass="60796">MSTCTGRVLTCFFQMGLIQEKDFKLVSVTDFAEIKSAEWLAHHPFGQMPWLEDTDNGVEVYESRAIIKYAAAKFGSALLPVATDLKAYADFEKACSIELCNFDESARTILGELVGAKMHGREPDATLATLAEKHTALLAKRLAVYDQILGKQNYLAGESLTLADLFHLTYGGSETLTWSLRSAARRHSPTPRAIPTSRGGGRSSSRFRVGLHTRPFLPLPTRRLAQVTSPEAAQEELVIYMQMMLAVTAAEQQWRSKLNKGGVKGKGSGLKGTEHAEVIRASDYTGSSYQQLRWSTAMTRRSPSLRFRPPRAAPEVRASVQRSLGDHLPIQAAVDIVSLDVAVELFDNLASTIIIALAGAPVRGLRNEQLKAADPRLQKAKAQPFEHQVVCPAGHYLFPGGEDLRGATVHHTTKRENNGAEGEIAGWAVADLVVGDKDDPLSAVAIEGETECESVHLPPLIDESRENNSWMNQVVGLVQEPRRLLETVEGLPQKKDLVCWNIATFRWREIDCFNKIAIEESRFDVDLAAFQIEVIDQRDEDPDGASVGNLCK</sequence>
<keyword evidence="2" id="KW-0808">Transferase</keyword>
<dbReference type="AlphaFoldDB" id="A0A427YFI5"/>
<keyword evidence="7" id="KW-1185">Reference proteome</keyword>
<feature type="domain" description="GST N-terminal" evidence="5">
    <location>
        <begin position="1"/>
        <end position="78"/>
    </location>
</feature>
<dbReference type="PROSITE" id="PS50404">
    <property type="entry name" value="GST_NTER"/>
    <property type="match status" value="1"/>
</dbReference>
<dbReference type="OrthoDB" id="249703at2759"/>
<comment type="caution">
    <text evidence="6">The sequence shown here is derived from an EMBL/GenBank/DDBJ whole genome shotgun (WGS) entry which is preliminary data.</text>
</comment>
<dbReference type="EMBL" id="RSCD01000012">
    <property type="protein sequence ID" value="RSH89793.1"/>
    <property type="molecule type" value="Genomic_DNA"/>
</dbReference>
<evidence type="ECO:0000313" key="6">
    <source>
        <dbReference type="EMBL" id="RSH89793.1"/>
    </source>
</evidence>
<dbReference type="GO" id="GO:0006749">
    <property type="term" value="P:glutathione metabolic process"/>
    <property type="evidence" value="ECO:0007669"/>
    <property type="project" value="TreeGrafter"/>
</dbReference>
<dbReference type="Gene3D" id="3.40.30.10">
    <property type="entry name" value="Glutaredoxin"/>
    <property type="match status" value="1"/>
</dbReference>
<feature type="region of interest" description="Disordered" evidence="4">
    <location>
        <begin position="184"/>
        <end position="207"/>
    </location>
</feature>
<dbReference type="PANTHER" id="PTHR43900">
    <property type="entry name" value="GLUTATHIONE S-TRANSFERASE RHO"/>
    <property type="match status" value="1"/>
</dbReference>
<dbReference type="GO" id="GO:0004364">
    <property type="term" value="F:glutathione transferase activity"/>
    <property type="evidence" value="ECO:0007669"/>
    <property type="project" value="UniProtKB-EC"/>
</dbReference>
<comment type="catalytic activity">
    <reaction evidence="3">
        <text>RX + glutathione = an S-substituted glutathione + a halide anion + H(+)</text>
        <dbReference type="Rhea" id="RHEA:16437"/>
        <dbReference type="ChEBI" id="CHEBI:15378"/>
        <dbReference type="ChEBI" id="CHEBI:16042"/>
        <dbReference type="ChEBI" id="CHEBI:17792"/>
        <dbReference type="ChEBI" id="CHEBI:57925"/>
        <dbReference type="ChEBI" id="CHEBI:90779"/>
        <dbReference type="EC" id="2.5.1.18"/>
    </reaction>
</comment>
<dbReference type="InterPro" id="IPR036249">
    <property type="entry name" value="Thioredoxin-like_sf"/>
</dbReference>
<protein>
    <recommendedName>
        <fullName evidence="1">glutathione transferase</fullName>
        <ecNumber evidence="1">2.5.1.18</ecNumber>
    </recommendedName>
</protein>
<dbReference type="InterPro" id="IPR036282">
    <property type="entry name" value="Glutathione-S-Trfase_C_sf"/>
</dbReference>
<dbReference type="SUPFAM" id="SSF52833">
    <property type="entry name" value="Thioredoxin-like"/>
    <property type="match status" value="1"/>
</dbReference>